<evidence type="ECO:0000313" key="1">
    <source>
        <dbReference type="EMBL" id="QBZ53283.1"/>
    </source>
</evidence>
<dbReference type="AlphaFoldDB" id="A0A4P7MSQ8"/>
<accession>A0A4P7MSQ8</accession>
<name>A0A4P7MSQ8_PYROR</name>
<dbReference type="EMBL" id="CP034204">
    <property type="protein sequence ID" value="QBZ53283.1"/>
    <property type="molecule type" value="Genomic_DNA"/>
</dbReference>
<gene>
    <name evidence="1" type="ORF">PoMZ_08958</name>
</gene>
<protein>
    <submittedName>
        <fullName evidence="1">Uncharacterized protein</fullName>
    </submittedName>
</protein>
<proteinExistence type="predicted"/>
<reference evidence="1 2" key="1">
    <citation type="journal article" date="2019" name="Mol. Biol. Evol.">
        <title>Blast fungal genomes show frequent chromosomal changes, gene gains and losses, and effector gene turnover.</title>
        <authorList>
            <person name="Gomez Luciano L.B."/>
            <person name="Jason Tsai I."/>
            <person name="Chuma I."/>
            <person name="Tosa Y."/>
            <person name="Chen Y.H."/>
            <person name="Li J.Y."/>
            <person name="Li M.Y."/>
            <person name="Jade Lu M.Y."/>
            <person name="Nakayashiki H."/>
            <person name="Li W.H."/>
        </authorList>
    </citation>
    <scope>NUCLEOTIDE SEQUENCE [LARGE SCALE GENOMIC DNA]</scope>
    <source>
        <strain evidence="1">MZ5-1-6</strain>
    </source>
</reference>
<sequence length="78" mass="8751">MDQSGNGSAKGIALQLQALYFGSKCLFVGKFLRLLFQFIIEVRSSFEVVEAVEGDVKEGDDVKEEVFLRTVKETTLFK</sequence>
<dbReference type="Proteomes" id="UP000294847">
    <property type="component" value="Chromosome 1"/>
</dbReference>
<organism evidence="1 2">
    <name type="scientific">Pyricularia oryzae</name>
    <name type="common">Rice blast fungus</name>
    <name type="synonym">Magnaporthe oryzae</name>
    <dbReference type="NCBI Taxonomy" id="318829"/>
    <lineage>
        <taxon>Eukaryota</taxon>
        <taxon>Fungi</taxon>
        <taxon>Dikarya</taxon>
        <taxon>Ascomycota</taxon>
        <taxon>Pezizomycotina</taxon>
        <taxon>Sordariomycetes</taxon>
        <taxon>Sordariomycetidae</taxon>
        <taxon>Magnaporthales</taxon>
        <taxon>Pyriculariaceae</taxon>
        <taxon>Pyricularia</taxon>
    </lineage>
</organism>
<evidence type="ECO:0000313" key="2">
    <source>
        <dbReference type="Proteomes" id="UP000294847"/>
    </source>
</evidence>